<evidence type="ECO:0000313" key="2">
    <source>
        <dbReference type="Proteomes" id="UP001465976"/>
    </source>
</evidence>
<keyword evidence="2" id="KW-1185">Reference proteome</keyword>
<dbReference type="Proteomes" id="UP001465976">
    <property type="component" value="Unassembled WGS sequence"/>
</dbReference>
<proteinExistence type="predicted"/>
<comment type="caution">
    <text evidence="1">The sequence shown here is derived from an EMBL/GenBank/DDBJ whole genome shotgun (WGS) entry which is preliminary data.</text>
</comment>
<feature type="non-terminal residue" evidence="1">
    <location>
        <position position="94"/>
    </location>
</feature>
<accession>A0ABR3EMR4</accession>
<gene>
    <name evidence="1" type="ORF">V5O48_017881</name>
</gene>
<dbReference type="EMBL" id="JBAHYK010002943">
    <property type="protein sequence ID" value="KAL0564173.1"/>
    <property type="molecule type" value="Genomic_DNA"/>
</dbReference>
<organism evidence="1 2">
    <name type="scientific">Marasmius crinis-equi</name>
    <dbReference type="NCBI Taxonomy" id="585013"/>
    <lineage>
        <taxon>Eukaryota</taxon>
        <taxon>Fungi</taxon>
        <taxon>Dikarya</taxon>
        <taxon>Basidiomycota</taxon>
        <taxon>Agaricomycotina</taxon>
        <taxon>Agaricomycetes</taxon>
        <taxon>Agaricomycetidae</taxon>
        <taxon>Agaricales</taxon>
        <taxon>Marasmiineae</taxon>
        <taxon>Marasmiaceae</taxon>
        <taxon>Marasmius</taxon>
    </lineage>
</organism>
<protein>
    <submittedName>
        <fullName evidence="1">Uncharacterized protein</fullName>
    </submittedName>
</protein>
<evidence type="ECO:0000313" key="1">
    <source>
        <dbReference type="EMBL" id="KAL0564173.1"/>
    </source>
</evidence>
<reference evidence="1 2" key="1">
    <citation type="submission" date="2024-02" db="EMBL/GenBank/DDBJ databases">
        <title>A draft genome for the cacao thread blight pathogen Marasmius crinis-equi.</title>
        <authorList>
            <person name="Cohen S.P."/>
            <person name="Baruah I.K."/>
            <person name="Amoako-Attah I."/>
            <person name="Bukari Y."/>
            <person name="Meinhardt L.W."/>
            <person name="Bailey B.A."/>
        </authorList>
    </citation>
    <scope>NUCLEOTIDE SEQUENCE [LARGE SCALE GENOMIC DNA]</scope>
    <source>
        <strain evidence="1 2">GH-76</strain>
    </source>
</reference>
<name>A0ABR3EMR4_9AGAR</name>
<sequence length="94" mass="10609">LADGAHKHPKHCQLDNRSKLYNRSKLDLQFKLSNCFALYKLLEPHKYYKSDKLDNSALSTQDTIPFQATSIYRQVNVSSVEPYISSGSTAANTS</sequence>
<feature type="non-terminal residue" evidence="1">
    <location>
        <position position="1"/>
    </location>
</feature>